<evidence type="ECO:0000256" key="3">
    <source>
        <dbReference type="ARBA" id="ARBA00022679"/>
    </source>
</evidence>
<dbReference type="InterPro" id="IPR050953">
    <property type="entry name" value="N4_N6_ade-DNA_methylase"/>
</dbReference>
<accession>A0AAJ0PBL5</accession>
<dbReference type="PANTHER" id="PTHR33841:SF1">
    <property type="entry name" value="DNA METHYLTRANSFERASE A"/>
    <property type="match status" value="1"/>
</dbReference>
<dbReference type="EMBL" id="AZDL01000112">
    <property type="protein sequence ID" value="KRK86981.1"/>
    <property type="molecule type" value="Genomic_DNA"/>
</dbReference>
<evidence type="ECO:0000313" key="5">
    <source>
        <dbReference type="EMBL" id="KRK86981.1"/>
    </source>
</evidence>
<gene>
    <name evidence="5" type="ORF">FC08_GL000181</name>
</gene>
<dbReference type="GO" id="GO:0009007">
    <property type="term" value="F:site-specific DNA-methyltransferase (adenine-specific) activity"/>
    <property type="evidence" value="ECO:0007669"/>
    <property type="project" value="UniProtKB-EC"/>
</dbReference>
<dbReference type="EC" id="2.1.1.72" evidence="1"/>
<comment type="caution">
    <text evidence="5">The sequence shown here is derived from an EMBL/GenBank/DDBJ whole genome shotgun (WGS) entry which is preliminary data.</text>
</comment>
<keyword evidence="3" id="KW-0808">Transferase</keyword>
<evidence type="ECO:0000256" key="4">
    <source>
        <dbReference type="ARBA" id="ARBA00047942"/>
    </source>
</evidence>
<dbReference type="Proteomes" id="UP000050828">
    <property type="component" value="Unassembled WGS sequence"/>
</dbReference>
<evidence type="ECO:0000256" key="1">
    <source>
        <dbReference type="ARBA" id="ARBA00011900"/>
    </source>
</evidence>
<name>A0AAJ0PBL5_LATCU</name>
<dbReference type="GO" id="GO:0032259">
    <property type="term" value="P:methylation"/>
    <property type="evidence" value="ECO:0007669"/>
    <property type="project" value="UniProtKB-KW"/>
</dbReference>
<protein>
    <recommendedName>
        <fullName evidence="1">site-specific DNA-methyltransferase (adenine-specific)</fullName>
        <ecNumber evidence="1">2.1.1.72</ecNumber>
    </recommendedName>
</protein>
<dbReference type="AlphaFoldDB" id="A0AAJ0PBL5"/>
<evidence type="ECO:0000256" key="2">
    <source>
        <dbReference type="ARBA" id="ARBA00022603"/>
    </source>
</evidence>
<dbReference type="PANTHER" id="PTHR33841">
    <property type="entry name" value="DNA METHYLTRANSFERASE YEEA-RELATED"/>
    <property type="match status" value="1"/>
</dbReference>
<dbReference type="GeneID" id="49610677"/>
<evidence type="ECO:0000313" key="6">
    <source>
        <dbReference type="Proteomes" id="UP000050828"/>
    </source>
</evidence>
<proteinExistence type="predicted"/>
<dbReference type="RefSeq" id="WP_056967053.1">
    <property type="nucleotide sequence ID" value="NZ_AZDL01000112.1"/>
</dbReference>
<organism evidence="5 6">
    <name type="scientific">Latilactobacillus curvatus JCM 1096 = DSM 20019</name>
    <dbReference type="NCBI Taxonomy" id="1293592"/>
    <lineage>
        <taxon>Bacteria</taxon>
        <taxon>Bacillati</taxon>
        <taxon>Bacillota</taxon>
        <taxon>Bacilli</taxon>
        <taxon>Lactobacillales</taxon>
        <taxon>Lactobacillaceae</taxon>
        <taxon>Latilactobacillus</taxon>
    </lineage>
</organism>
<keyword evidence="2" id="KW-0489">Methyltransferase</keyword>
<reference evidence="5 6" key="1">
    <citation type="journal article" date="2015" name="Genome Announc.">
        <title>Expanding the biotechnology potential of lactobacilli through comparative genomics of 213 strains and associated genera.</title>
        <authorList>
            <person name="Sun Z."/>
            <person name="Harris H.M."/>
            <person name="McCann A."/>
            <person name="Guo C."/>
            <person name="Argimon S."/>
            <person name="Zhang W."/>
            <person name="Yang X."/>
            <person name="Jeffery I.B."/>
            <person name="Cooney J.C."/>
            <person name="Kagawa T.F."/>
            <person name="Liu W."/>
            <person name="Song Y."/>
            <person name="Salvetti E."/>
            <person name="Wrobel A."/>
            <person name="Rasinkangas P."/>
            <person name="Parkhill J."/>
            <person name="Rea M.C."/>
            <person name="O'Sullivan O."/>
            <person name="Ritari J."/>
            <person name="Douillard F.P."/>
            <person name="Paul Ross R."/>
            <person name="Yang R."/>
            <person name="Briner A.E."/>
            <person name="Felis G.E."/>
            <person name="de Vos W.M."/>
            <person name="Barrangou R."/>
            <person name="Klaenhammer T.R."/>
            <person name="Caufield P.W."/>
            <person name="Cui Y."/>
            <person name="Zhang H."/>
            <person name="O'Toole P.W."/>
        </authorList>
    </citation>
    <scope>NUCLEOTIDE SEQUENCE [LARGE SCALE GENOMIC DNA]</scope>
    <source>
        <strain evidence="5 6">DSM 20019</strain>
    </source>
</reference>
<comment type="catalytic activity">
    <reaction evidence="4">
        <text>a 2'-deoxyadenosine in DNA + S-adenosyl-L-methionine = an N(6)-methyl-2'-deoxyadenosine in DNA + S-adenosyl-L-homocysteine + H(+)</text>
        <dbReference type="Rhea" id="RHEA:15197"/>
        <dbReference type="Rhea" id="RHEA-COMP:12418"/>
        <dbReference type="Rhea" id="RHEA-COMP:12419"/>
        <dbReference type="ChEBI" id="CHEBI:15378"/>
        <dbReference type="ChEBI" id="CHEBI:57856"/>
        <dbReference type="ChEBI" id="CHEBI:59789"/>
        <dbReference type="ChEBI" id="CHEBI:90615"/>
        <dbReference type="ChEBI" id="CHEBI:90616"/>
        <dbReference type="EC" id="2.1.1.72"/>
    </reaction>
</comment>
<sequence length="225" mass="25989">MSSTDLNFSVGKRFGDFAEPRGGLTTGNNDYFLRQWFEVSYININFTVYNNNISLKNKLTWVPIDKGGPYRKWYGNYDFIINWKNDGEEVKLEAKEKWKSYTRTIKNIPYYFKEALSFPKITSGGFSSRYREPGSIHESAGNEAFSSNHDILIYLIGLTNTKLADYIFSILNPTINLQTGDLQNFPVLYEDSIAIMDNIALNIQICKEDWDSTELSWNFKSNVLL</sequence>